<feature type="compositionally biased region" description="Low complexity" evidence="1">
    <location>
        <begin position="231"/>
        <end position="240"/>
    </location>
</feature>
<feature type="compositionally biased region" description="Polar residues" evidence="1">
    <location>
        <begin position="10"/>
        <end position="21"/>
    </location>
</feature>
<evidence type="ECO:0000313" key="2">
    <source>
        <dbReference type="EMBL" id="KAF8643043.1"/>
    </source>
</evidence>
<gene>
    <name evidence="2" type="ORF">HU200_067009</name>
</gene>
<protein>
    <submittedName>
        <fullName evidence="2">Uncharacterized protein</fullName>
    </submittedName>
</protein>
<feature type="region of interest" description="Disordered" evidence="1">
    <location>
        <begin position="1"/>
        <end position="44"/>
    </location>
</feature>
<evidence type="ECO:0000256" key="1">
    <source>
        <dbReference type="SAM" id="MobiDB-lite"/>
    </source>
</evidence>
<reference evidence="2" key="1">
    <citation type="submission" date="2020-07" db="EMBL/GenBank/DDBJ databases">
        <title>Genome sequence and genetic diversity analysis of an under-domesticated orphan crop, white fonio (Digitaria exilis).</title>
        <authorList>
            <person name="Bennetzen J.L."/>
            <person name="Chen S."/>
            <person name="Ma X."/>
            <person name="Wang X."/>
            <person name="Yssel A.E.J."/>
            <person name="Chaluvadi S.R."/>
            <person name="Johnson M."/>
            <person name="Gangashetty P."/>
            <person name="Hamidou F."/>
            <person name="Sanogo M.D."/>
            <person name="Zwaenepoel A."/>
            <person name="Wallace J."/>
            <person name="Van De Peer Y."/>
            <person name="Van Deynze A."/>
        </authorList>
    </citation>
    <scope>NUCLEOTIDE SEQUENCE</scope>
    <source>
        <tissue evidence="2">Leaves</tissue>
    </source>
</reference>
<dbReference type="EMBL" id="JACEFO010003231">
    <property type="protein sequence ID" value="KAF8643043.1"/>
    <property type="molecule type" value="Genomic_DNA"/>
</dbReference>
<feature type="compositionally biased region" description="Low complexity" evidence="1">
    <location>
        <begin position="28"/>
        <end position="40"/>
    </location>
</feature>
<evidence type="ECO:0000313" key="3">
    <source>
        <dbReference type="Proteomes" id="UP000636709"/>
    </source>
</evidence>
<dbReference type="Proteomes" id="UP000636709">
    <property type="component" value="Unassembled WGS sequence"/>
</dbReference>
<feature type="compositionally biased region" description="Low complexity" evidence="1">
    <location>
        <begin position="258"/>
        <end position="276"/>
    </location>
</feature>
<dbReference type="AlphaFoldDB" id="A0A835A062"/>
<proteinExistence type="predicted"/>
<accession>A0A835A062</accession>
<name>A0A835A062_9POAL</name>
<feature type="region of interest" description="Disordered" evidence="1">
    <location>
        <begin position="231"/>
        <end position="324"/>
    </location>
</feature>
<organism evidence="2 3">
    <name type="scientific">Digitaria exilis</name>
    <dbReference type="NCBI Taxonomy" id="1010633"/>
    <lineage>
        <taxon>Eukaryota</taxon>
        <taxon>Viridiplantae</taxon>
        <taxon>Streptophyta</taxon>
        <taxon>Embryophyta</taxon>
        <taxon>Tracheophyta</taxon>
        <taxon>Spermatophyta</taxon>
        <taxon>Magnoliopsida</taxon>
        <taxon>Liliopsida</taxon>
        <taxon>Poales</taxon>
        <taxon>Poaceae</taxon>
        <taxon>PACMAD clade</taxon>
        <taxon>Panicoideae</taxon>
        <taxon>Panicodae</taxon>
        <taxon>Paniceae</taxon>
        <taxon>Anthephorinae</taxon>
        <taxon>Digitaria</taxon>
    </lineage>
</organism>
<keyword evidence="3" id="KW-1185">Reference proteome</keyword>
<comment type="caution">
    <text evidence="2">The sequence shown here is derived from an EMBL/GenBank/DDBJ whole genome shotgun (WGS) entry which is preliminary data.</text>
</comment>
<sequence length="324" mass="33867">MITASEAMKTDSTYNMKSNSDAAPIKQGSNGSSNNNDMGSTTKNVVTKPATNKERVMSPSAIKANAHTSAFHPVQNWTVPANAAGKAKADEIATIQPRMVTLAKCRATSCNTLVQSFTSIMSVAGERGPGGGNGSGSGSGNDTYVKRLDPAMTPRQAQLIKYREKKKDRNFGKKHYCTGWLAYGGPAAGASDSSSDGNSLCGADRGINNFGAMLSDAEALSVSSRGTARSLSELSSSSKASPRKLDHRVTSRLSGKLSVRVSPVVESSRGVRGGIRAELPWPRRPCGGSRAGLHAELAWPPRPLETPAPMETSTLGSPGGARDA</sequence>